<evidence type="ECO:0000313" key="2">
    <source>
        <dbReference type="EMBL" id="CAD8118919.1"/>
    </source>
</evidence>
<sequence length="881" mass="104409">MISFTTKTALSVLFEMGVEYMTLIQHNENRYFMILGNTSIFFLKEGFDVLEAKVSFQCIDRLIVSSQDIYLFQIHFNAKRPKNVPLKMNIHTLERRDLIKFIQQGWKTDYMHKFLEVRELPTYKGKFRDYNYQVTMLKKPQVELMENQEMYKYNMHVLNGYNIFFLNSYQNTKKGLYRNGQNKSQFTLQVSDTHELEVLEHMHNHQDIQYYAEYYIHNALGEEEKYWITHSAPYFKRRNLYNDLAEWKCWQTRAKVIMKHLDEPQQGSRRKKAAKQTIEMEYVVIMMRRKYHPPYLENFVDIVLTFLYDPKCKVEDNNPEADQEQQELEEQLQESENEENDEEEKKNAGEAYIAAVKQLYSDYYWLNIMRDAADSIYASDLKPMDPIYKGFLQLMADSLVYDEEWMFYVQQKHQITPKIRETLVIPIINGFKALFKKSDNDRELEKEKRPAFILDEFKKSSKNQFDELKITDKQKQEKARIYIYKVSRYLSLQLDGGFDSSFKFKTIMQAHANNKDDVLKVFDFCLYSVSEQSGVSNDFIIEEVSKKFPKIAYQKYIFNERVMISFLDTDLFKEELLKKDQQQLYIDLLMHLLIHSKTTKLATCKHIITYHSKDKEQITEQIVNLQKGLISPLLIVYQSDHPMLSTYACVALYNMCANSKEFKYQIMKENGIALINSKLSTNNQNVLLYSLKLIFSLMTIVQNIEAFLQLDIMNTLIGIIQKHKGFALYSAQVLAMCFKIYTKCISRDMDLRDKLDLFFQVVILISDAYFAEIKDVDFLKAEAINTIFKICHLNIEDEKYLERVQSGLMPYIIQLLQVPIERELQQSIVKLMCLMIDKRQSFRDQWDVQNIVPVIEKFESQEPPINGADFLLKQLLLSDNK</sequence>
<dbReference type="OrthoDB" id="364513at2759"/>
<name>A0A8S1QTB0_9CILI</name>
<reference evidence="2" key="1">
    <citation type="submission" date="2021-01" db="EMBL/GenBank/DDBJ databases">
        <authorList>
            <consortium name="Genoscope - CEA"/>
            <person name="William W."/>
        </authorList>
    </citation>
    <scope>NUCLEOTIDE SEQUENCE</scope>
</reference>
<gene>
    <name evidence="2" type="ORF">PSON_ATCC_30995.1.T1190047</name>
</gene>
<accession>A0A8S1QTB0</accession>
<dbReference type="Proteomes" id="UP000692954">
    <property type="component" value="Unassembled WGS sequence"/>
</dbReference>
<keyword evidence="3" id="KW-1185">Reference proteome</keyword>
<organism evidence="2 3">
    <name type="scientific">Paramecium sonneborni</name>
    <dbReference type="NCBI Taxonomy" id="65129"/>
    <lineage>
        <taxon>Eukaryota</taxon>
        <taxon>Sar</taxon>
        <taxon>Alveolata</taxon>
        <taxon>Ciliophora</taxon>
        <taxon>Intramacronucleata</taxon>
        <taxon>Oligohymenophorea</taxon>
        <taxon>Peniculida</taxon>
        <taxon>Parameciidae</taxon>
        <taxon>Paramecium</taxon>
    </lineage>
</organism>
<dbReference type="AlphaFoldDB" id="A0A8S1QTB0"/>
<dbReference type="PANTHER" id="PTHR46043">
    <property type="entry name" value="ARM REPEAT SUPERFAMILY PROTEIN"/>
    <property type="match status" value="1"/>
</dbReference>
<protein>
    <submittedName>
        <fullName evidence="2">Uncharacterized protein</fullName>
    </submittedName>
</protein>
<evidence type="ECO:0000313" key="3">
    <source>
        <dbReference type="Proteomes" id="UP000692954"/>
    </source>
</evidence>
<feature type="compositionally biased region" description="Acidic residues" evidence="1">
    <location>
        <begin position="317"/>
        <end position="342"/>
    </location>
</feature>
<feature type="region of interest" description="Disordered" evidence="1">
    <location>
        <begin position="315"/>
        <end position="347"/>
    </location>
</feature>
<dbReference type="PANTHER" id="PTHR46043:SF13">
    <property type="entry name" value="ARM REPEAT SUPERFAMILY PROTEIN"/>
    <property type="match status" value="1"/>
</dbReference>
<evidence type="ECO:0000256" key="1">
    <source>
        <dbReference type="SAM" id="MobiDB-lite"/>
    </source>
</evidence>
<dbReference type="EMBL" id="CAJJDN010000119">
    <property type="protein sequence ID" value="CAD8118919.1"/>
    <property type="molecule type" value="Genomic_DNA"/>
</dbReference>
<comment type="caution">
    <text evidence="2">The sequence shown here is derived from an EMBL/GenBank/DDBJ whole genome shotgun (WGS) entry which is preliminary data.</text>
</comment>
<proteinExistence type="predicted"/>